<name>A0ABQ2LWQ2_9ACTN</name>
<evidence type="ECO:0000256" key="6">
    <source>
        <dbReference type="ARBA" id="ARBA00023134"/>
    </source>
</evidence>
<dbReference type="EMBL" id="BMNG01000005">
    <property type="protein sequence ID" value="GGO43158.1"/>
    <property type="molecule type" value="Genomic_DNA"/>
</dbReference>
<keyword evidence="2" id="KW-0808">Transferase</keyword>
<keyword evidence="4" id="KW-0547">Nucleotide-binding</keyword>
<evidence type="ECO:0000259" key="9">
    <source>
        <dbReference type="Pfam" id="PF12804"/>
    </source>
</evidence>
<accession>A0ABQ2LWQ2</accession>
<evidence type="ECO:0000256" key="7">
    <source>
        <dbReference type="ARBA" id="ARBA00023150"/>
    </source>
</evidence>
<dbReference type="Pfam" id="PF20058">
    <property type="entry name" value="DUF6457"/>
    <property type="match status" value="1"/>
</dbReference>
<feature type="domain" description="MobA-like NTP transferase" evidence="9">
    <location>
        <begin position="48"/>
        <end position="190"/>
    </location>
</feature>
<dbReference type="InterPro" id="IPR013482">
    <property type="entry name" value="Molybde_CF_guanTrfase"/>
</dbReference>
<proteinExistence type="predicted"/>
<dbReference type="Proteomes" id="UP000656881">
    <property type="component" value="Unassembled WGS sequence"/>
</dbReference>
<keyword evidence="6" id="KW-0342">GTP-binding</keyword>
<dbReference type="PANTHER" id="PTHR19136">
    <property type="entry name" value="MOLYBDENUM COFACTOR GUANYLYLTRANSFERASE"/>
    <property type="match status" value="1"/>
</dbReference>
<evidence type="ECO:0000256" key="3">
    <source>
        <dbReference type="ARBA" id="ARBA00022723"/>
    </source>
</evidence>
<evidence type="ECO:0000259" key="10">
    <source>
        <dbReference type="Pfam" id="PF20058"/>
    </source>
</evidence>
<gene>
    <name evidence="11" type="ORF">GCM10012286_26360</name>
</gene>
<dbReference type="SUPFAM" id="SSF53448">
    <property type="entry name" value="Nucleotide-diphospho-sugar transferases"/>
    <property type="match status" value="1"/>
</dbReference>
<organism evidence="11 12">
    <name type="scientific">Streptomyces lasiicapitis</name>
    <dbReference type="NCBI Taxonomy" id="1923961"/>
    <lineage>
        <taxon>Bacteria</taxon>
        <taxon>Bacillati</taxon>
        <taxon>Actinomycetota</taxon>
        <taxon>Actinomycetes</taxon>
        <taxon>Kitasatosporales</taxon>
        <taxon>Streptomycetaceae</taxon>
        <taxon>Streptomyces</taxon>
    </lineage>
</organism>
<keyword evidence="12" id="KW-1185">Reference proteome</keyword>
<feature type="compositionally biased region" description="Polar residues" evidence="8">
    <location>
        <begin position="441"/>
        <end position="460"/>
    </location>
</feature>
<dbReference type="PANTHER" id="PTHR19136:SF81">
    <property type="entry name" value="MOLYBDENUM COFACTOR GUANYLYLTRANSFERASE"/>
    <property type="match status" value="1"/>
</dbReference>
<dbReference type="Gene3D" id="3.90.550.10">
    <property type="entry name" value="Spore Coat Polysaccharide Biosynthesis Protein SpsA, Chain A"/>
    <property type="match status" value="1"/>
</dbReference>
<comment type="caution">
    <text evidence="11">The sequence shown here is derived from an EMBL/GenBank/DDBJ whole genome shotgun (WGS) entry which is preliminary data.</text>
</comment>
<evidence type="ECO:0000256" key="2">
    <source>
        <dbReference type="ARBA" id="ARBA00022679"/>
    </source>
</evidence>
<keyword evidence="3" id="KW-0479">Metal-binding</keyword>
<evidence type="ECO:0000313" key="11">
    <source>
        <dbReference type="EMBL" id="GGO43158.1"/>
    </source>
</evidence>
<dbReference type="InterPro" id="IPR029044">
    <property type="entry name" value="Nucleotide-diphossugar_trans"/>
</dbReference>
<feature type="domain" description="DUF6457" evidence="10">
    <location>
        <begin position="344"/>
        <end position="428"/>
    </location>
</feature>
<protein>
    <recommendedName>
        <fullName evidence="13">Molybdenum cofactor guanylyltransferase</fullName>
    </recommendedName>
</protein>
<feature type="region of interest" description="Disordered" evidence="8">
    <location>
        <begin position="1"/>
        <end position="29"/>
    </location>
</feature>
<sequence>MTAPPPPPSDPDTDHVGSTDPTAPGAPVDSVGFVGSVDPVGTAVPFDAVVLAGGRAARLGGADKPGVRVGGRALLERVLAACAGAGTTVVVAEPRPTGRPVVWAREEPVGGGPLAALDAGLRLTRADLVVVLSADLPFLREQTVRRLVAALCAAEGADGAVLTDPEGRDQPLVAVYRSAALRRGLGELAEEGVGAAGSGGGGGTSPGWTAVGSGGGGALPDAAAVGSAGSRGAPPEGAVADSMGGGAPKDGAAASSGGGGAPSGGVADGSRGGGGALPGAVAAGSGGGRGASSGGAGGVRGLSGLSLRRLVGGLELVRVADSLAAFDCDTWDDIAAARARIREHGHVLDEWITAVKDELGIELDVDTGILLDLARDAAHGVARPAAPLTTFLVGYAAAQATAGGGGTQAVADAARKAAALAARWAEEDRPDATGGAPAPSGTHSPDSAPDATSTTKPDSP</sequence>
<feature type="compositionally biased region" description="Low complexity" evidence="8">
    <location>
        <begin position="219"/>
        <end position="233"/>
    </location>
</feature>
<keyword evidence="7" id="KW-0501">Molybdenum cofactor biosynthesis</keyword>
<dbReference type="Pfam" id="PF12804">
    <property type="entry name" value="NTP_transf_3"/>
    <property type="match status" value="1"/>
</dbReference>
<dbReference type="InterPro" id="IPR025877">
    <property type="entry name" value="MobA-like_NTP_Trfase"/>
</dbReference>
<feature type="region of interest" description="Disordered" evidence="8">
    <location>
        <begin position="192"/>
        <end position="272"/>
    </location>
</feature>
<feature type="compositionally biased region" description="Pro residues" evidence="8">
    <location>
        <begin position="1"/>
        <end position="10"/>
    </location>
</feature>
<keyword evidence="5" id="KW-0460">Magnesium</keyword>
<evidence type="ECO:0000256" key="4">
    <source>
        <dbReference type="ARBA" id="ARBA00022741"/>
    </source>
</evidence>
<feature type="compositionally biased region" description="Gly residues" evidence="8">
    <location>
        <begin position="194"/>
        <end position="205"/>
    </location>
</feature>
<feature type="compositionally biased region" description="Gly residues" evidence="8">
    <location>
        <begin position="256"/>
        <end position="272"/>
    </location>
</feature>
<evidence type="ECO:0008006" key="13">
    <source>
        <dbReference type="Google" id="ProtNLM"/>
    </source>
</evidence>
<evidence type="ECO:0000313" key="12">
    <source>
        <dbReference type="Proteomes" id="UP000656881"/>
    </source>
</evidence>
<evidence type="ECO:0000256" key="8">
    <source>
        <dbReference type="SAM" id="MobiDB-lite"/>
    </source>
</evidence>
<feature type="region of interest" description="Disordered" evidence="8">
    <location>
        <begin position="421"/>
        <end position="460"/>
    </location>
</feature>
<reference evidence="12" key="1">
    <citation type="journal article" date="2019" name="Int. J. Syst. Evol. Microbiol.">
        <title>The Global Catalogue of Microorganisms (GCM) 10K type strain sequencing project: providing services to taxonomists for standard genome sequencing and annotation.</title>
        <authorList>
            <consortium name="The Broad Institute Genomics Platform"/>
            <consortium name="The Broad Institute Genome Sequencing Center for Infectious Disease"/>
            <person name="Wu L."/>
            <person name="Ma J."/>
        </authorList>
    </citation>
    <scope>NUCLEOTIDE SEQUENCE [LARGE SCALE GENOMIC DNA]</scope>
    <source>
        <strain evidence="12">CGMCC 4.7349</strain>
    </source>
</reference>
<keyword evidence="1" id="KW-0963">Cytoplasm</keyword>
<dbReference type="CDD" id="cd02503">
    <property type="entry name" value="MobA"/>
    <property type="match status" value="1"/>
</dbReference>
<dbReference type="InterPro" id="IPR045598">
    <property type="entry name" value="DUF6457"/>
</dbReference>
<evidence type="ECO:0000256" key="5">
    <source>
        <dbReference type="ARBA" id="ARBA00022842"/>
    </source>
</evidence>
<evidence type="ECO:0000256" key="1">
    <source>
        <dbReference type="ARBA" id="ARBA00022490"/>
    </source>
</evidence>